<gene>
    <name evidence="1" type="ORF">ICN82_06105</name>
</gene>
<organism evidence="1 2">
    <name type="scientific">Mangrovicoccus algicola</name>
    <dbReference type="NCBI Taxonomy" id="2771008"/>
    <lineage>
        <taxon>Bacteria</taxon>
        <taxon>Pseudomonadati</taxon>
        <taxon>Pseudomonadota</taxon>
        <taxon>Alphaproteobacteria</taxon>
        <taxon>Rhodobacterales</taxon>
        <taxon>Paracoccaceae</taxon>
        <taxon>Mangrovicoccus</taxon>
    </lineage>
</organism>
<comment type="caution">
    <text evidence="1">The sequence shown here is derived from an EMBL/GenBank/DDBJ whole genome shotgun (WGS) entry which is preliminary data.</text>
</comment>
<sequence>MAERNPFMTMARRWMLRIVGGLGLVIVLFYVVAVLSMVRTEDVARFYGLGRPMPVPQLSGGAIYAISADGTRYEYLCASDLDPARVQRLEEERDFYNFLAAALPIMDWVLEQNLPGFPDVEGGIPTEIRFRGQVTWLDTGATRTFPESCESRMVAQAGQRAKICRVRMTLQRSSDQTFAAFGFDGDQIWLPPAIFEKYGRSRTDAIAAVQAQPCPAAAPLPWDVVLRGWLGLVLERDERALPLSS</sequence>
<name>A0A8J6YUE0_9RHOB</name>
<accession>A0A8J6YUE0</accession>
<dbReference type="AlphaFoldDB" id="A0A8J6YUE0"/>
<proteinExistence type="predicted"/>
<reference evidence="1" key="1">
    <citation type="submission" date="2020-09" db="EMBL/GenBank/DDBJ databases">
        <title>A novel bacterium of genus Mangrovicoccus, isolated from South China Sea.</title>
        <authorList>
            <person name="Huang H."/>
            <person name="Mo K."/>
            <person name="Hu Y."/>
        </authorList>
    </citation>
    <scope>NUCLEOTIDE SEQUENCE</scope>
    <source>
        <strain evidence="1">HB182678</strain>
    </source>
</reference>
<dbReference type="Proteomes" id="UP000609121">
    <property type="component" value="Unassembled WGS sequence"/>
</dbReference>
<dbReference type="RefSeq" id="WP_193180774.1">
    <property type="nucleotide sequence ID" value="NZ_JACVXA010000012.1"/>
</dbReference>
<protein>
    <submittedName>
        <fullName evidence="1">Uncharacterized protein</fullName>
    </submittedName>
</protein>
<dbReference type="EMBL" id="JACVXA010000012">
    <property type="protein sequence ID" value="MBE3637777.1"/>
    <property type="molecule type" value="Genomic_DNA"/>
</dbReference>
<evidence type="ECO:0000313" key="1">
    <source>
        <dbReference type="EMBL" id="MBE3637777.1"/>
    </source>
</evidence>
<evidence type="ECO:0000313" key="2">
    <source>
        <dbReference type="Proteomes" id="UP000609121"/>
    </source>
</evidence>
<keyword evidence="2" id="KW-1185">Reference proteome</keyword>